<dbReference type="SMART" id="SM00198">
    <property type="entry name" value="SCP"/>
    <property type="match status" value="1"/>
</dbReference>
<dbReference type="FunFam" id="3.40.33.10:FF:000006">
    <property type="entry name" value="Putative pathogenesis-related protein 1"/>
    <property type="match status" value="1"/>
</dbReference>
<dbReference type="InterPro" id="IPR001283">
    <property type="entry name" value="CRISP-related"/>
</dbReference>
<dbReference type="Gene3D" id="3.40.33.10">
    <property type="entry name" value="CAP"/>
    <property type="match status" value="1"/>
</dbReference>
<comment type="similarity">
    <text evidence="2">Belongs to the CRISP family.</text>
</comment>
<dbReference type="PANTHER" id="PTHR10334">
    <property type="entry name" value="CYSTEINE-RICH SECRETORY PROTEIN-RELATED"/>
    <property type="match status" value="1"/>
</dbReference>
<comment type="function">
    <text evidence="1">Probably involved in the defense reaction of plants against pathogens.</text>
</comment>
<dbReference type="PROSITE" id="PS01010">
    <property type="entry name" value="CRISP_2"/>
    <property type="match status" value="1"/>
</dbReference>
<evidence type="ECO:0000259" key="8">
    <source>
        <dbReference type="SMART" id="SM00198"/>
    </source>
</evidence>
<feature type="signal peptide" evidence="7">
    <location>
        <begin position="1"/>
        <end position="24"/>
    </location>
</feature>
<keyword evidence="6" id="KW-0568">Pathogenesis-related protein</keyword>
<dbReference type="CDD" id="cd05381">
    <property type="entry name" value="CAP_PR-1"/>
    <property type="match status" value="1"/>
</dbReference>
<proteinExistence type="inferred from homology"/>
<dbReference type="Pfam" id="PF00188">
    <property type="entry name" value="CAP"/>
    <property type="match status" value="1"/>
</dbReference>
<keyword evidence="5" id="KW-1015">Disulfide bond</keyword>
<dbReference type="GO" id="GO:0005576">
    <property type="term" value="C:extracellular region"/>
    <property type="evidence" value="ECO:0007669"/>
    <property type="project" value="InterPro"/>
</dbReference>
<sequence length="162" mass="17690">MGWCNMSVAFLGVLGLIMVHSTQAQNSQQDYLDAHNAARAEVGVGPLTWDDAVAGYAQNYANQRIGDCALMHSQGGPYGENLAIGSGDFTGKAAVDLWVAEKQYYDYNSNSCASGEVCGHYTQVVWRNSARVGCARVQCNNGWWFITCNYDPPGNYVGQRPY</sequence>
<reference evidence="9" key="1">
    <citation type="submission" date="2022-12" db="EMBL/GenBank/DDBJ databases">
        <title>Draft genome assemblies for two species of Escallonia (Escalloniales).</title>
        <authorList>
            <person name="Chanderbali A."/>
            <person name="Dervinis C."/>
            <person name="Anghel I."/>
            <person name="Soltis D."/>
            <person name="Soltis P."/>
            <person name="Zapata F."/>
        </authorList>
    </citation>
    <scope>NUCLEOTIDE SEQUENCE</scope>
    <source>
        <strain evidence="9">UCBG64.0493</strain>
        <tissue evidence="9">Leaf</tissue>
    </source>
</reference>
<evidence type="ECO:0000256" key="7">
    <source>
        <dbReference type="SAM" id="SignalP"/>
    </source>
</evidence>
<protein>
    <recommendedName>
        <fullName evidence="8">SCP domain-containing protein</fullName>
    </recommendedName>
</protein>
<dbReference type="SUPFAM" id="SSF55797">
    <property type="entry name" value="PR-1-like"/>
    <property type="match status" value="1"/>
</dbReference>
<dbReference type="InterPro" id="IPR035940">
    <property type="entry name" value="CAP_sf"/>
</dbReference>
<dbReference type="InterPro" id="IPR002413">
    <property type="entry name" value="V5_allergen-like"/>
</dbReference>
<evidence type="ECO:0000256" key="1">
    <source>
        <dbReference type="ARBA" id="ARBA00003143"/>
    </source>
</evidence>
<organism evidence="9 10">
    <name type="scientific">Escallonia herrerae</name>
    <dbReference type="NCBI Taxonomy" id="1293975"/>
    <lineage>
        <taxon>Eukaryota</taxon>
        <taxon>Viridiplantae</taxon>
        <taxon>Streptophyta</taxon>
        <taxon>Embryophyta</taxon>
        <taxon>Tracheophyta</taxon>
        <taxon>Spermatophyta</taxon>
        <taxon>Magnoliopsida</taxon>
        <taxon>eudicotyledons</taxon>
        <taxon>Gunneridae</taxon>
        <taxon>Pentapetalae</taxon>
        <taxon>asterids</taxon>
        <taxon>campanulids</taxon>
        <taxon>Escalloniales</taxon>
        <taxon>Escalloniaceae</taxon>
        <taxon>Escallonia</taxon>
    </lineage>
</organism>
<keyword evidence="10" id="KW-1185">Reference proteome</keyword>
<dbReference type="PRINTS" id="PR00837">
    <property type="entry name" value="V5TPXLIKE"/>
</dbReference>
<gene>
    <name evidence="9" type="ORF">RJ639_023340</name>
</gene>
<dbReference type="EMBL" id="JAVXUP010003458">
    <property type="protein sequence ID" value="KAK2998894.1"/>
    <property type="molecule type" value="Genomic_DNA"/>
</dbReference>
<evidence type="ECO:0000313" key="9">
    <source>
        <dbReference type="EMBL" id="KAK2998894.1"/>
    </source>
</evidence>
<evidence type="ECO:0000256" key="5">
    <source>
        <dbReference type="ARBA" id="ARBA00023157"/>
    </source>
</evidence>
<keyword evidence="3 7" id="KW-0732">Signal</keyword>
<dbReference type="PROSITE" id="PS01009">
    <property type="entry name" value="CRISP_1"/>
    <property type="match status" value="1"/>
</dbReference>
<evidence type="ECO:0000256" key="4">
    <source>
        <dbReference type="ARBA" id="ARBA00022821"/>
    </source>
</evidence>
<evidence type="ECO:0000256" key="2">
    <source>
        <dbReference type="ARBA" id="ARBA00009923"/>
    </source>
</evidence>
<name>A0AA88UZS2_9ASTE</name>
<dbReference type="Proteomes" id="UP001188597">
    <property type="component" value="Unassembled WGS sequence"/>
</dbReference>
<dbReference type="AlphaFoldDB" id="A0AA88UZS2"/>
<feature type="chain" id="PRO_5041702907" description="SCP domain-containing protein" evidence="7">
    <location>
        <begin position="25"/>
        <end position="162"/>
    </location>
</feature>
<dbReference type="InterPro" id="IPR018244">
    <property type="entry name" value="Allrgn_V5/Tpx1_CS"/>
</dbReference>
<dbReference type="GO" id="GO:0098542">
    <property type="term" value="P:defense response to other organism"/>
    <property type="evidence" value="ECO:0007669"/>
    <property type="project" value="UniProtKB-ARBA"/>
</dbReference>
<evidence type="ECO:0000313" key="10">
    <source>
        <dbReference type="Proteomes" id="UP001188597"/>
    </source>
</evidence>
<evidence type="ECO:0000256" key="3">
    <source>
        <dbReference type="ARBA" id="ARBA00022729"/>
    </source>
</evidence>
<comment type="caution">
    <text evidence="9">The sequence shown here is derived from an EMBL/GenBank/DDBJ whole genome shotgun (WGS) entry which is preliminary data.</text>
</comment>
<evidence type="ECO:0000256" key="6">
    <source>
        <dbReference type="ARBA" id="ARBA00023265"/>
    </source>
</evidence>
<accession>A0AA88UZS2</accession>
<dbReference type="PRINTS" id="PR00838">
    <property type="entry name" value="V5ALLERGEN"/>
</dbReference>
<keyword evidence="4" id="KW-0611">Plant defense</keyword>
<dbReference type="InterPro" id="IPR014044">
    <property type="entry name" value="CAP_dom"/>
</dbReference>
<feature type="domain" description="SCP" evidence="8">
    <location>
        <begin position="26"/>
        <end position="158"/>
    </location>
</feature>